<dbReference type="EC" id="5.3.4.1" evidence="3"/>
<dbReference type="InterPro" id="IPR036356">
    <property type="entry name" value="ERp29_C_sf"/>
</dbReference>
<dbReference type="PROSITE" id="PS00194">
    <property type="entry name" value="THIOREDOXIN_1"/>
    <property type="match status" value="1"/>
</dbReference>
<dbReference type="PANTHER" id="PTHR45672">
    <property type="entry name" value="PROTEIN DISULFIDE-ISOMERASE C17H9.14C-RELATED"/>
    <property type="match status" value="1"/>
</dbReference>
<dbReference type="GO" id="GO:0006457">
    <property type="term" value="P:protein folding"/>
    <property type="evidence" value="ECO:0007669"/>
    <property type="project" value="TreeGrafter"/>
</dbReference>
<reference evidence="13" key="1">
    <citation type="journal article" date="2021" name="Microbiol. Resour. Announc.">
        <title>LGAAP: Leishmaniinae Genome Assembly and Annotation Pipeline.</title>
        <authorList>
            <person name="Almutairi H."/>
            <person name="Urbaniak M.D."/>
            <person name="Bates M.D."/>
            <person name="Jariyapan N."/>
            <person name="Kwakye-Nuako G."/>
            <person name="Thomaz-Soccol V."/>
            <person name="Al-Salem W.S."/>
            <person name="Dillon R.J."/>
            <person name="Bates P.A."/>
            <person name="Gatherer D."/>
        </authorList>
    </citation>
    <scope>NUCLEOTIDE SEQUENCE [LARGE SCALE GENOMIC DNA]</scope>
</reference>
<keyword evidence="5" id="KW-0677">Repeat</keyword>
<evidence type="ECO:0000256" key="7">
    <source>
        <dbReference type="ARBA" id="ARBA00023235"/>
    </source>
</evidence>
<accession>A0A836KJ22</accession>
<evidence type="ECO:0000256" key="2">
    <source>
        <dbReference type="ARBA" id="ARBA00006347"/>
    </source>
</evidence>
<name>A0A836KJ22_9TRYP</name>
<feature type="domain" description="Thioredoxin" evidence="11">
    <location>
        <begin position="20"/>
        <end position="144"/>
    </location>
</feature>
<sequence>MCRRLSAVLVLVLVVFVAVASCSGEDPSADVPGVMQLNKDNFDEVVGKERAVLVEFYAPWCGHCKRLAPEYAALGAAYENSESAKELLVIAKVNAADEKALGKRFKIEGFPTILFFPPGSKKPEVYKGGRSADDFAVYLSSKVNDLVLIIPKVPQFVKELVHSTFEEIVKDPSKAMLVFFYTTWCGNCKTLKPIYNELAKAFAGDKDVLIASLNVGEEAHRKYANKYVTSGLPVLYFFPKDIDAKPVEYTGGHNLQDLLSFVNANAGTHRLANGDPSPDYGIIDELAEAAARVAESSGESAKEEVEALKAAAAKLAKSEAAAYYIKAAESMAVKGVVHVENELARLQRLLGGSMAGARRDNAVMRINILSSIQKYMRR</sequence>
<dbReference type="InterPro" id="IPR013766">
    <property type="entry name" value="Thioredoxin_domain"/>
</dbReference>
<dbReference type="SMR" id="A0A836KJ22"/>
<evidence type="ECO:0000256" key="9">
    <source>
        <dbReference type="RuleBase" id="RU004208"/>
    </source>
</evidence>
<dbReference type="Gene3D" id="1.20.1150.12">
    <property type="entry name" value="Endoplasmic reticulum resident protein 29, C-terminal domain"/>
    <property type="match status" value="1"/>
</dbReference>
<comment type="similarity">
    <text evidence="2 9">Belongs to the protein disulfide isomerase family.</text>
</comment>
<dbReference type="AlphaFoldDB" id="A0A836KJ22"/>
<dbReference type="RefSeq" id="XP_067062324.1">
    <property type="nucleotide sequence ID" value="XM_067207021.1"/>
</dbReference>
<dbReference type="Gene3D" id="3.40.30.10">
    <property type="entry name" value="Glutaredoxin"/>
    <property type="match status" value="2"/>
</dbReference>
<organism evidence="12 13">
    <name type="scientific">Leishmania orientalis</name>
    <dbReference type="NCBI Taxonomy" id="2249476"/>
    <lineage>
        <taxon>Eukaryota</taxon>
        <taxon>Discoba</taxon>
        <taxon>Euglenozoa</taxon>
        <taxon>Kinetoplastea</taxon>
        <taxon>Metakinetoplastina</taxon>
        <taxon>Trypanosomatida</taxon>
        <taxon>Trypanosomatidae</taxon>
        <taxon>Leishmaniinae</taxon>
        <taxon>Leishmania</taxon>
    </lineage>
</organism>
<keyword evidence="13" id="KW-1185">Reference proteome</keyword>
<evidence type="ECO:0000313" key="12">
    <source>
        <dbReference type="EMBL" id="KAG5476091.1"/>
    </source>
</evidence>
<evidence type="ECO:0000256" key="4">
    <source>
        <dbReference type="ARBA" id="ARBA00022729"/>
    </source>
</evidence>
<dbReference type="PANTHER" id="PTHR45672:SF11">
    <property type="entry name" value="PROTEIN DISULFIDE-ISOMERASE C17H9.14C"/>
    <property type="match status" value="1"/>
</dbReference>
<feature type="chain" id="PRO_5032376913" description="protein disulfide-isomerase" evidence="10">
    <location>
        <begin position="25"/>
        <end position="378"/>
    </location>
</feature>
<evidence type="ECO:0000313" key="13">
    <source>
        <dbReference type="Proteomes" id="UP000674143"/>
    </source>
</evidence>
<dbReference type="PROSITE" id="PS51352">
    <property type="entry name" value="THIOREDOXIN_2"/>
    <property type="match status" value="2"/>
</dbReference>
<evidence type="ECO:0000256" key="10">
    <source>
        <dbReference type="SAM" id="SignalP"/>
    </source>
</evidence>
<gene>
    <name evidence="12" type="ORF">LSCM4_05047</name>
</gene>
<dbReference type="Pfam" id="PF00085">
    <property type="entry name" value="Thioredoxin"/>
    <property type="match status" value="2"/>
</dbReference>
<dbReference type="GO" id="GO:0005783">
    <property type="term" value="C:endoplasmic reticulum"/>
    <property type="evidence" value="ECO:0007669"/>
    <property type="project" value="InterPro"/>
</dbReference>
<proteinExistence type="inferred from homology"/>
<protein>
    <recommendedName>
        <fullName evidence="3">protein disulfide-isomerase</fullName>
        <ecNumber evidence="3">5.3.4.1</ecNumber>
    </recommendedName>
</protein>
<dbReference type="GeneID" id="92360955"/>
<evidence type="ECO:0000256" key="8">
    <source>
        <dbReference type="ARBA" id="ARBA00023284"/>
    </source>
</evidence>
<dbReference type="Proteomes" id="UP000674143">
    <property type="component" value="Unassembled WGS sequence"/>
</dbReference>
<dbReference type="EMBL" id="JAFHLR010000026">
    <property type="protein sequence ID" value="KAG5476091.1"/>
    <property type="molecule type" value="Genomic_DNA"/>
</dbReference>
<dbReference type="CDD" id="cd02998">
    <property type="entry name" value="PDI_a_ERp38"/>
    <property type="match status" value="1"/>
</dbReference>
<dbReference type="InterPro" id="IPR011679">
    <property type="entry name" value="ERp29_C"/>
</dbReference>
<dbReference type="GO" id="GO:0003756">
    <property type="term" value="F:protein disulfide isomerase activity"/>
    <property type="evidence" value="ECO:0007669"/>
    <property type="project" value="UniProtKB-EC"/>
</dbReference>
<reference evidence="13" key="2">
    <citation type="journal article" date="2021" name="Sci. Data">
        <title>Chromosome-scale genome sequencing, assembly and annotation of six genomes from subfamily Leishmaniinae.</title>
        <authorList>
            <person name="Almutairi H."/>
            <person name="Urbaniak M.D."/>
            <person name="Bates M.D."/>
            <person name="Jariyapan N."/>
            <person name="Kwakye-Nuako G."/>
            <person name="Thomaz Soccol V."/>
            <person name="Al-Salem W.S."/>
            <person name="Dillon R.J."/>
            <person name="Bates P.A."/>
            <person name="Gatherer D."/>
        </authorList>
    </citation>
    <scope>NUCLEOTIDE SEQUENCE [LARGE SCALE GENOMIC DNA]</scope>
</reference>
<dbReference type="PRINTS" id="PR00421">
    <property type="entry name" value="THIOREDOXIN"/>
</dbReference>
<keyword evidence="8" id="KW-0676">Redox-active center</keyword>
<dbReference type="KEGG" id="loi:92360955"/>
<evidence type="ECO:0000256" key="3">
    <source>
        <dbReference type="ARBA" id="ARBA00012723"/>
    </source>
</evidence>
<keyword evidence="7" id="KW-0413">Isomerase</keyword>
<keyword evidence="4 10" id="KW-0732">Signal</keyword>
<dbReference type="InterPro" id="IPR036249">
    <property type="entry name" value="Thioredoxin-like_sf"/>
</dbReference>
<feature type="domain" description="Thioredoxin" evidence="11">
    <location>
        <begin position="147"/>
        <end position="267"/>
    </location>
</feature>
<dbReference type="InterPro" id="IPR017937">
    <property type="entry name" value="Thioredoxin_CS"/>
</dbReference>
<dbReference type="PROSITE" id="PS51257">
    <property type="entry name" value="PROKAR_LIPOPROTEIN"/>
    <property type="match status" value="1"/>
</dbReference>
<dbReference type="InterPro" id="IPR005788">
    <property type="entry name" value="PDI_thioredoxin-like_dom"/>
</dbReference>
<evidence type="ECO:0000256" key="1">
    <source>
        <dbReference type="ARBA" id="ARBA00001182"/>
    </source>
</evidence>
<dbReference type="SUPFAM" id="SSF52833">
    <property type="entry name" value="Thioredoxin-like"/>
    <property type="match status" value="2"/>
</dbReference>
<comment type="caution">
    <text evidence="12">The sequence shown here is derived from an EMBL/GenBank/DDBJ whole genome shotgun (WGS) entry which is preliminary data.</text>
</comment>
<dbReference type="NCBIfam" id="TIGR01126">
    <property type="entry name" value="pdi_dom"/>
    <property type="match status" value="1"/>
</dbReference>
<dbReference type="InterPro" id="IPR051063">
    <property type="entry name" value="PDI"/>
</dbReference>
<evidence type="ECO:0000259" key="11">
    <source>
        <dbReference type="PROSITE" id="PS51352"/>
    </source>
</evidence>
<evidence type="ECO:0000256" key="6">
    <source>
        <dbReference type="ARBA" id="ARBA00023157"/>
    </source>
</evidence>
<feature type="signal peptide" evidence="10">
    <location>
        <begin position="1"/>
        <end position="24"/>
    </location>
</feature>
<evidence type="ECO:0000256" key="5">
    <source>
        <dbReference type="ARBA" id="ARBA00022737"/>
    </source>
</evidence>
<dbReference type="Pfam" id="PF07749">
    <property type="entry name" value="ERp29"/>
    <property type="match status" value="1"/>
</dbReference>
<keyword evidence="6" id="KW-1015">Disulfide bond</keyword>
<dbReference type="SUPFAM" id="SSF47933">
    <property type="entry name" value="ERP29 C domain-like"/>
    <property type="match status" value="1"/>
</dbReference>
<comment type="catalytic activity">
    <reaction evidence="1">
        <text>Catalyzes the rearrangement of -S-S- bonds in proteins.</text>
        <dbReference type="EC" id="5.3.4.1"/>
    </reaction>
</comment>